<protein>
    <submittedName>
        <fullName evidence="1">Uncharacterized protein</fullName>
    </submittedName>
</protein>
<keyword evidence="2" id="KW-1185">Reference proteome</keyword>
<proteinExistence type="predicted"/>
<sequence length="124" mass="13880">MSRICCSNNWIYKAKKKRHFSCALPLFLSATAGKRLCMMRPQCSALGTRLEIFLIHSGVILTLYRSNGCRKITIWVSGAPSHCNPIEVLLTKAKNCNYMHMVGVFATFDVPETQFADSNSVICC</sequence>
<name>A0A2G9RMC4_AQUCT</name>
<evidence type="ECO:0000313" key="1">
    <source>
        <dbReference type="EMBL" id="PIO28905.1"/>
    </source>
</evidence>
<gene>
    <name evidence="1" type="ORF">AB205_0154710</name>
</gene>
<evidence type="ECO:0000313" key="2">
    <source>
        <dbReference type="Proteomes" id="UP000228934"/>
    </source>
</evidence>
<dbReference type="Proteomes" id="UP000228934">
    <property type="component" value="Unassembled WGS sequence"/>
</dbReference>
<organism evidence="1 2">
    <name type="scientific">Aquarana catesbeiana</name>
    <name type="common">American bullfrog</name>
    <name type="synonym">Rana catesbeiana</name>
    <dbReference type="NCBI Taxonomy" id="8400"/>
    <lineage>
        <taxon>Eukaryota</taxon>
        <taxon>Metazoa</taxon>
        <taxon>Chordata</taxon>
        <taxon>Craniata</taxon>
        <taxon>Vertebrata</taxon>
        <taxon>Euteleostomi</taxon>
        <taxon>Amphibia</taxon>
        <taxon>Batrachia</taxon>
        <taxon>Anura</taxon>
        <taxon>Neobatrachia</taxon>
        <taxon>Ranoidea</taxon>
        <taxon>Ranidae</taxon>
        <taxon>Aquarana</taxon>
    </lineage>
</organism>
<reference evidence="2" key="1">
    <citation type="journal article" date="2017" name="Nat. Commun.">
        <title>The North American bullfrog draft genome provides insight into hormonal regulation of long noncoding RNA.</title>
        <authorList>
            <person name="Hammond S.A."/>
            <person name="Warren R.L."/>
            <person name="Vandervalk B.P."/>
            <person name="Kucuk E."/>
            <person name="Khan H."/>
            <person name="Gibb E.A."/>
            <person name="Pandoh P."/>
            <person name="Kirk H."/>
            <person name="Zhao Y."/>
            <person name="Jones M."/>
            <person name="Mungall A.J."/>
            <person name="Coope R."/>
            <person name="Pleasance S."/>
            <person name="Moore R.A."/>
            <person name="Holt R.A."/>
            <person name="Round J.M."/>
            <person name="Ohora S."/>
            <person name="Walle B.V."/>
            <person name="Veldhoen N."/>
            <person name="Helbing C.C."/>
            <person name="Birol I."/>
        </authorList>
    </citation>
    <scope>NUCLEOTIDE SEQUENCE [LARGE SCALE GENOMIC DNA]</scope>
</reference>
<dbReference type="EMBL" id="KV937002">
    <property type="protein sequence ID" value="PIO28905.1"/>
    <property type="molecule type" value="Genomic_DNA"/>
</dbReference>
<accession>A0A2G9RMC4</accession>
<feature type="non-terminal residue" evidence="1">
    <location>
        <position position="124"/>
    </location>
</feature>
<dbReference type="AlphaFoldDB" id="A0A2G9RMC4"/>